<reference evidence="1" key="1">
    <citation type="submission" date="2020-02" db="EMBL/GenBank/DDBJ databases">
        <authorList>
            <person name="Meier V. D."/>
        </authorList>
    </citation>
    <scope>NUCLEOTIDE SEQUENCE</scope>
    <source>
        <strain evidence="1">AVDCRST_MAG57</strain>
    </source>
</reference>
<organism evidence="1">
    <name type="scientific">uncultured Blastococcus sp</name>
    <dbReference type="NCBI Taxonomy" id="217144"/>
    <lineage>
        <taxon>Bacteria</taxon>
        <taxon>Bacillati</taxon>
        <taxon>Actinomycetota</taxon>
        <taxon>Actinomycetes</taxon>
        <taxon>Geodermatophilales</taxon>
        <taxon>Geodermatophilaceae</taxon>
        <taxon>Blastococcus</taxon>
        <taxon>environmental samples</taxon>
    </lineage>
</organism>
<name>A0A6J4JMM8_9ACTN</name>
<sequence length="70" mass="6956">MFRKKTRGQVIGTELQEAFAHIGAAATEAGQLAAEQLGPRVAAARGAAGPAFDAAQKAAAVKVAPKVAAA</sequence>
<gene>
    <name evidence="1" type="ORF">AVDCRST_MAG57-3947</name>
</gene>
<accession>A0A6J4JMM8</accession>
<feature type="non-terminal residue" evidence="1">
    <location>
        <position position="70"/>
    </location>
</feature>
<protein>
    <submittedName>
        <fullName evidence="1">Uncharacterized protein</fullName>
    </submittedName>
</protein>
<proteinExistence type="predicted"/>
<evidence type="ECO:0000313" key="1">
    <source>
        <dbReference type="EMBL" id="CAA9282486.1"/>
    </source>
</evidence>
<dbReference type="AlphaFoldDB" id="A0A6J4JMM8"/>
<dbReference type="EMBL" id="CADCTI010000315">
    <property type="protein sequence ID" value="CAA9282486.1"/>
    <property type="molecule type" value="Genomic_DNA"/>
</dbReference>